<dbReference type="PANTHER" id="PTHR45900:SF1">
    <property type="entry name" value="MITOCHONDRIAL DNA REPAIR PROTEIN RECA HOMOLOG-RELATED"/>
    <property type="match status" value="1"/>
</dbReference>
<dbReference type="GO" id="GO:0006310">
    <property type="term" value="P:DNA recombination"/>
    <property type="evidence" value="ECO:0007669"/>
    <property type="project" value="UniProtKB-UniRule"/>
</dbReference>
<dbReference type="InterPro" id="IPR003593">
    <property type="entry name" value="AAA+_ATPase"/>
</dbReference>
<dbReference type="KEGG" id="medw:NCTC10132_01404"/>
<keyword evidence="6 7" id="KW-0233">DNA recombination</keyword>
<feature type="binding site" evidence="7">
    <location>
        <begin position="71"/>
        <end position="78"/>
    </location>
    <ligand>
        <name>ATP</name>
        <dbReference type="ChEBI" id="CHEBI:30616"/>
    </ligand>
</feature>
<organism evidence="12 13">
    <name type="scientific">Mycoplasmopsis edwardii</name>
    <dbReference type="NCBI Taxonomy" id="53558"/>
    <lineage>
        <taxon>Bacteria</taxon>
        <taxon>Bacillati</taxon>
        <taxon>Mycoplasmatota</taxon>
        <taxon>Mycoplasmoidales</taxon>
        <taxon>Metamycoplasmataceae</taxon>
        <taxon>Mycoplasmopsis</taxon>
    </lineage>
</organism>
<gene>
    <name evidence="7 12" type="primary">recA</name>
    <name evidence="12" type="ORF">NCTC10132_01404</name>
</gene>
<dbReference type="InterPro" id="IPR013765">
    <property type="entry name" value="DNA_recomb/repair_RecA"/>
</dbReference>
<keyword evidence="13" id="KW-1185">Reference proteome</keyword>
<dbReference type="GO" id="GO:0005829">
    <property type="term" value="C:cytosol"/>
    <property type="evidence" value="ECO:0007669"/>
    <property type="project" value="TreeGrafter"/>
</dbReference>
<dbReference type="CDD" id="cd00983">
    <property type="entry name" value="RecA"/>
    <property type="match status" value="1"/>
</dbReference>
<dbReference type="SUPFAM" id="SSF52540">
    <property type="entry name" value="P-loop containing nucleoside triphosphate hydrolases"/>
    <property type="match status" value="1"/>
</dbReference>
<feature type="domain" description="RecA family profile 1" evidence="10">
    <location>
        <begin position="41"/>
        <end position="200"/>
    </location>
</feature>
<dbReference type="PROSITE" id="PS50162">
    <property type="entry name" value="RECA_2"/>
    <property type="match status" value="1"/>
</dbReference>
<evidence type="ECO:0000256" key="9">
    <source>
        <dbReference type="RuleBase" id="RU004527"/>
    </source>
</evidence>
<feature type="domain" description="RecA family profile 2" evidence="11">
    <location>
        <begin position="205"/>
        <end position="278"/>
    </location>
</feature>
<keyword evidence="7" id="KW-0963">Cytoplasm</keyword>
<dbReference type="InterPro" id="IPR020588">
    <property type="entry name" value="RecA_ATP-bd"/>
</dbReference>
<dbReference type="GO" id="GO:0006281">
    <property type="term" value="P:DNA repair"/>
    <property type="evidence" value="ECO:0007669"/>
    <property type="project" value="UniProtKB-UniRule"/>
</dbReference>
<dbReference type="GO" id="GO:0009432">
    <property type="term" value="P:SOS response"/>
    <property type="evidence" value="ECO:0007669"/>
    <property type="project" value="UniProtKB-UniRule"/>
</dbReference>
<evidence type="ECO:0000313" key="12">
    <source>
        <dbReference type="EMBL" id="SYV98032.1"/>
    </source>
</evidence>
<evidence type="ECO:0000256" key="1">
    <source>
        <dbReference type="ARBA" id="ARBA00009391"/>
    </source>
</evidence>
<comment type="subcellular location">
    <subcellularLocation>
        <location evidence="7">Cytoplasm</location>
    </subcellularLocation>
</comment>
<evidence type="ECO:0000256" key="7">
    <source>
        <dbReference type="HAMAP-Rule" id="MF_00268"/>
    </source>
</evidence>
<keyword evidence="3 7" id="KW-0547">Nucleotide-binding</keyword>
<comment type="function">
    <text evidence="7">Can catalyze the hydrolysis of ATP in the presence of single-stranded DNA, the ATP-dependent uptake of single-stranded DNA by duplex DNA, and the ATP-dependent hybridization of homologous single-stranded DNAs. It interacts with LexA causing its activation and leading to its autocatalytic cleavage.</text>
</comment>
<evidence type="ECO:0000259" key="10">
    <source>
        <dbReference type="PROSITE" id="PS50162"/>
    </source>
</evidence>
<dbReference type="PROSITE" id="PS00321">
    <property type="entry name" value="RECA_1"/>
    <property type="match status" value="1"/>
</dbReference>
<evidence type="ECO:0000256" key="5">
    <source>
        <dbReference type="ARBA" id="ARBA00023125"/>
    </source>
</evidence>
<evidence type="ECO:0000259" key="11">
    <source>
        <dbReference type="PROSITE" id="PS50163"/>
    </source>
</evidence>
<dbReference type="InterPro" id="IPR027417">
    <property type="entry name" value="P-loop_NTPase"/>
</dbReference>
<dbReference type="Pfam" id="PF00154">
    <property type="entry name" value="RecA_N"/>
    <property type="match status" value="1"/>
</dbReference>
<dbReference type="SUPFAM" id="SSF54752">
    <property type="entry name" value="RecA protein, C-terminal domain"/>
    <property type="match status" value="1"/>
</dbReference>
<name>A0A3B0PML0_9BACT</name>
<dbReference type="GO" id="GO:0003697">
    <property type="term" value="F:single-stranded DNA binding"/>
    <property type="evidence" value="ECO:0007669"/>
    <property type="project" value="UniProtKB-UniRule"/>
</dbReference>
<dbReference type="InterPro" id="IPR020584">
    <property type="entry name" value="DNA_recomb/repair_RecA_CS"/>
</dbReference>
<dbReference type="HAMAP" id="MF_00268">
    <property type="entry name" value="RecA"/>
    <property type="match status" value="1"/>
</dbReference>
<dbReference type="InterPro" id="IPR020587">
    <property type="entry name" value="RecA_monomer-monomer_interface"/>
</dbReference>
<dbReference type="EMBL" id="LS991951">
    <property type="protein sequence ID" value="SYV98032.1"/>
    <property type="molecule type" value="Genomic_DNA"/>
</dbReference>
<dbReference type="OrthoDB" id="9776733at2"/>
<dbReference type="InterPro" id="IPR023400">
    <property type="entry name" value="RecA_C_sf"/>
</dbReference>
<dbReference type="GO" id="GO:0005524">
    <property type="term" value="F:ATP binding"/>
    <property type="evidence" value="ECO:0007669"/>
    <property type="project" value="UniProtKB-UniRule"/>
</dbReference>
<dbReference type="SMART" id="SM00382">
    <property type="entry name" value="AAA"/>
    <property type="match status" value="1"/>
</dbReference>
<accession>A0A3B0PML0</accession>
<sequence length="335" mass="36725">MKEDKNLETENKSIIKSAISHIEKKFGKESIMLLGDVPDVAVETFHSGSYILDDILGIGGYPKGRIIEIYGPESSGKTTLSLHAIAEVQKNGGIAAFIDAEHSIDPVFASKLGVDVHTLILSQPDSGEQALEIVDILARLGNIDLIVVDSVAALVPLAELNGEMNEQQIGAQARLMSKALRKITGNLNKNKTTIIFINQIREKVGVIFGNLETTPGGRALKFYSSIRIEVRKGSQISLDKDVSGSEMKFKIVKNKLAPPYKSAQTDLLFNEGIDKYSELVDIGVNSGILEKKGAWFSYEGNNIAQGKKNMRDYILNNKELKEKIISTLNKPKIED</sequence>
<dbReference type="FunFam" id="3.40.50.300:FF:000087">
    <property type="entry name" value="Recombinase RecA"/>
    <property type="match status" value="1"/>
</dbReference>
<evidence type="ECO:0000313" key="13">
    <source>
        <dbReference type="Proteomes" id="UP000257559"/>
    </source>
</evidence>
<keyword evidence="4 7" id="KW-0067">ATP-binding</keyword>
<keyword evidence="5 7" id="KW-0238">DNA-binding</keyword>
<dbReference type="NCBIfam" id="TIGR02012">
    <property type="entry name" value="tigrfam_recA"/>
    <property type="match status" value="1"/>
</dbReference>
<dbReference type="InterPro" id="IPR049428">
    <property type="entry name" value="RecA-like_N"/>
</dbReference>
<dbReference type="Pfam" id="PF21096">
    <property type="entry name" value="RecA_C"/>
    <property type="match status" value="1"/>
</dbReference>
<evidence type="ECO:0000256" key="2">
    <source>
        <dbReference type="ARBA" id="ARBA00015553"/>
    </source>
</evidence>
<evidence type="ECO:0000256" key="3">
    <source>
        <dbReference type="ARBA" id="ARBA00022741"/>
    </source>
</evidence>
<evidence type="ECO:0000256" key="4">
    <source>
        <dbReference type="ARBA" id="ARBA00022840"/>
    </source>
</evidence>
<dbReference type="RefSeq" id="WP_117275864.1">
    <property type="nucleotide sequence ID" value="NZ_LS991951.1"/>
</dbReference>
<dbReference type="GO" id="GO:0140664">
    <property type="term" value="F:ATP-dependent DNA damage sensor activity"/>
    <property type="evidence" value="ECO:0007669"/>
    <property type="project" value="InterPro"/>
</dbReference>
<keyword evidence="7 9" id="KW-0227">DNA damage</keyword>
<comment type="similarity">
    <text evidence="1 7 9">Belongs to the RecA family.</text>
</comment>
<dbReference type="PANTHER" id="PTHR45900">
    <property type="entry name" value="RECA"/>
    <property type="match status" value="1"/>
</dbReference>
<dbReference type="Proteomes" id="UP000257559">
    <property type="component" value="Chromosome"/>
</dbReference>
<dbReference type="Gene3D" id="3.40.50.300">
    <property type="entry name" value="P-loop containing nucleotide triphosphate hydrolases"/>
    <property type="match status" value="1"/>
</dbReference>
<dbReference type="AlphaFoldDB" id="A0A3B0PML0"/>
<dbReference type="PRINTS" id="PR00142">
    <property type="entry name" value="RECA"/>
</dbReference>
<keyword evidence="7 8" id="KW-0742">SOS response</keyword>
<dbReference type="PROSITE" id="PS50163">
    <property type="entry name" value="RECA_3"/>
    <property type="match status" value="1"/>
</dbReference>
<evidence type="ECO:0000256" key="6">
    <source>
        <dbReference type="ARBA" id="ARBA00023172"/>
    </source>
</evidence>
<reference evidence="13" key="1">
    <citation type="submission" date="2018-06" db="EMBL/GenBank/DDBJ databases">
        <authorList>
            <consortium name="Pathogen Informatics"/>
        </authorList>
    </citation>
    <scope>NUCLEOTIDE SEQUENCE [LARGE SCALE GENOMIC DNA]</scope>
    <source>
        <strain evidence="13">NCTC10132</strain>
    </source>
</reference>
<dbReference type="GO" id="GO:0003684">
    <property type="term" value="F:damaged DNA binding"/>
    <property type="evidence" value="ECO:0007669"/>
    <property type="project" value="UniProtKB-UniRule"/>
</dbReference>
<proteinExistence type="inferred from homology"/>
<keyword evidence="7 8" id="KW-0234">DNA repair</keyword>
<protein>
    <recommendedName>
        <fullName evidence="2 7">Protein RecA</fullName>
    </recommendedName>
    <alternativeName>
        <fullName evidence="7 8">Recombinase A</fullName>
    </alternativeName>
</protein>
<evidence type="ECO:0000256" key="8">
    <source>
        <dbReference type="RuleBase" id="RU000526"/>
    </source>
</evidence>
<dbReference type="InterPro" id="IPR049261">
    <property type="entry name" value="RecA-like_C"/>
</dbReference>